<dbReference type="PROSITE" id="PS50217">
    <property type="entry name" value="BZIP"/>
    <property type="match status" value="1"/>
</dbReference>
<dbReference type="GO" id="GO:0001228">
    <property type="term" value="F:DNA-binding transcription activator activity, RNA polymerase II-specific"/>
    <property type="evidence" value="ECO:0007669"/>
    <property type="project" value="TreeGrafter"/>
</dbReference>
<evidence type="ECO:0000313" key="8">
    <source>
        <dbReference type="EMBL" id="KAF5677782.1"/>
    </source>
</evidence>
<keyword evidence="9" id="KW-1185">Reference proteome</keyword>
<feature type="compositionally biased region" description="Basic and acidic residues" evidence="6">
    <location>
        <begin position="176"/>
        <end position="187"/>
    </location>
</feature>
<accession>A0A8H5U0S8</accession>
<dbReference type="AlphaFoldDB" id="A0A8H5U0S8"/>
<dbReference type="SUPFAM" id="SSF57959">
    <property type="entry name" value="Leucine zipper domain"/>
    <property type="match status" value="1"/>
</dbReference>
<gene>
    <name evidence="8" type="ORF">FHETE_1545</name>
</gene>
<dbReference type="Proteomes" id="UP000567885">
    <property type="component" value="Unassembled WGS sequence"/>
</dbReference>
<feature type="region of interest" description="Disordered" evidence="6">
    <location>
        <begin position="259"/>
        <end position="280"/>
    </location>
</feature>
<evidence type="ECO:0000256" key="3">
    <source>
        <dbReference type="ARBA" id="ARBA00023125"/>
    </source>
</evidence>
<dbReference type="CDD" id="cd14705">
    <property type="entry name" value="bZIP_Zip1"/>
    <property type="match status" value="1"/>
</dbReference>
<comment type="subcellular location">
    <subcellularLocation>
        <location evidence="1">Nucleus</location>
    </subcellularLocation>
</comment>
<keyword evidence="4" id="KW-0804">Transcription</keyword>
<feature type="compositionally biased region" description="Low complexity" evidence="6">
    <location>
        <begin position="141"/>
        <end position="155"/>
    </location>
</feature>
<feature type="compositionally biased region" description="Basic and acidic residues" evidence="6">
    <location>
        <begin position="267"/>
        <end position="280"/>
    </location>
</feature>
<protein>
    <submittedName>
        <fullName evidence="8">Regulatory cys-3</fullName>
    </submittedName>
</protein>
<dbReference type="PANTHER" id="PTHR13044">
    <property type="entry name" value="ACTIVATING TRANSCRIPTION FACTOR ATF 4/5"/>
    <property type="match status" value="1"/>
</dbReference>
<evidence type="ECO:0000256" key="6">
    <source>
        <dbReference type="SAM" id="MobiDB-lite"/>
    </source>
</evidence>
<organism evidence="8 9">
    <name type="scientific">Fusarium heterosporum</name>
    <dbReference type="NCBI Taxonomy" id="42747"/>
    <lineage>
        <taxon>Eukaryota</taxon>
        <taxon>Fungi</taxon>
        <taxon>Dikarya</taxon>
        <taxon>Ascomycota</taxon>
        <taxon>Pezizomycotina</taxon>
        <taxon>Sordariomycetes</taxon>
        <taxon>Hypocreomycetidae</taxon>
        <taxon>Hypocreales</taxon>
        <taxon>Nectriaceae</taxon>
        <taxon>Fusarium</taxon>
        <taxon>Fusarium heterosporum species complex</taxon>
    </lineage>
</organism>
<dbReference type="PROSITE" id="PS00036">
    <property type="entry name" value="BZIP_BASIC"/>
    <property type="match status" value="1"/>
</dbReference>
<keyword evidence="5" id="KW-0539">Nucleus</keyword>
<dbReference type="FunFam" id="1.20.5.170:FF:000075">
    <property type="entry name" value="BZIP transcription factor (MetR)"/>
    <property type="match status" value="1"/>
</dbReference>
<name>A0A8H5U0S8_FUSHE</name>
<dbReference type="Gene3D" id="1.20.5.170">
    <property type="match status" value="1"/>
</dbReference>
<feature type="region of interest" description="Disordered" evidence="6">
    <location>
        <begin position="114"/>
        <end position="220"/>
    </location>
</feature>
<proteinExistence type="predicted"/>
<dbReference type="OrthoDB" id="1939598at2759"/>
<dbReference type="Pfam" id="PF07716">
    <property type="entry name" value="bZIP_2"/>
    <property type="match status" value="1"/>
</dbReference>
<dbReference type="InterPro" id="IPR004827">
    <property type="entry name" value="bZIP"/>
</dbReference>
<dbReference type="GO" id="GO:0005634">
    <property type="term" value="C:nucleus"/>
    <property type="evidence" value="ECO:0007669"/>
    <property type="project" value="UniProtKB-SubCell"/>
</dbReference>
<keyword evidence="3" id="KW-0238">DNA-binding</keyword>
<keyword evidence="2" id="KW-0805">Transcription regulation</keyword>
<dbReference type="GO" id="GO:0000977">
    <property type="term" value="F:RNA polymerase II transcription regulatory region sequence-specific DNA binding"/>
    <property type="evidence" value="ECO:0007669"/>
    <property type="project" value="TreeGrafter"/>
</dbReference>
<feature type="domain" description="BZIP" evidence="7">
    <location>
        <begin position="180"/>
        <end position="243"/>
    </location>
</feature>
<evidence type="ECO:0000256" key="4">
    <source>
        <dbReference type="ARBA" id="ARBA00023163"/>
    </source>
</evidence>
<dbReference type="SMART" id="SM00338">
    <property type="entry name" value="BRLZ"/>
    <property type="match status" value="1"/>
</dbReference>
<feature type="compositionally biased region" description="Polar residues" evidence="6">
    <location>
        <begin position="114"/>
        <end position="140"/>
    </location>
</feature>
<evidence type="ECO:0000256" key="2">
    <source>
        <dbReference type="ARBA" id="ARBA00023015"/>
    </source>
</evidence>
<sequence length="280" mass="31308">MSNFNGRRGPNVSQYLRDLNAINRQENAHEEPFNMEEDLALFTNTQFFDFETGQNTDYQAHPTKVDMEVSQSTSPSDDMTPAPSVVGDIATNNFDFIQGDFSFPDFTSTYPSTPLNGFADNAQNFPPMQPSAPTAYQPVSQQQPPHFAQPAAPQPSTEKRDSVSSGAGRGSLNFEDASRHAAEEDKRRRNTAASARFRIKKKQREQALEKSAKEMSDKVSALEGKVNQLEMENKWLKNLLVEKNEGNDEIVTLWKEFAASKASNKQSESKAKSSVKEETR</sequence>
<comment type="caution">
    <text evidence="8">The sequence shown here is derived from an EMBL/GenBank/DDBJ whole genome shotgun (WGS) entry which is preliminary data.</text>
</comment>
<evidence type="ECO:0000259" key="7">
    <source>
        <dbReference type="PROSITE" id="PS50217"/>
    </source>
</evidence>
<dbReference type="EMBL" id="JAAGWQ010000024">
    <property type="protein sequence ID" value="KAF5677782.1"/>
    <property type="molecule type" value="Genomic_DNA"/>
</dbReference>
<feature type="compositionally biased region" description="Basic and acidic residues" evidence="6">
    <location>
        <begin position="204"/>
        <end position="217"/>
    </location>
</feature>
<dbReference type="InterPro" id="IPR046347">
    <property type="entry name" value="bZIP_sf"/>
</dbReference>
<evidence type="ECO:0000256" key="5">
    <source>
        <dbReference type="ARBA" id="ARBA00023242"/>
    </source>
</evidence>
<reference evidence="8 9" key="1">
    <citation type="submission" date="2020-05" db="EMBL/GenBank/DDBJ databases">
        <title>Identification and distribution of gene clusters putatively required for synthesis of sphingolipid metabolism inhibitors in phylogenetically diverse species of the filamentous fungus Fusarium.</title>
        <authorList>
            <person name="Kim H.-S."/>
            <person name="Busman M."/>
            <person name="Brown D.W."/>
            <person name="Divon H."/>
            <person name="Uhlig S."/>
            <person name="Proctor R.H."/>
        </authorList>
    </citation>
    <scope>NUCLEOTIDE SEQUENCE [LARGE SCALE GENOMIC DNA]</scope>
    <source>
        <strain evidence="8 9">NRRL 20693</strain>
    </source>
</reference>
<evidence type="ECO:0000313" key="9">
    <source>
        <dbReference type="Proteomes" id="UP000567885"/>
    </source>
</evidence>
<dbReference type="PANTHER" id="PTHR13044:SF14">
    <property type="entry name" value="CRYPTOCEPHAL, ISOFORM A"/>
    <property type="match status" value="1"/>
</dbReference>
<evidence type="ECO:0000256" key="1">
    <source>
        <dbReference type="ARBA" id="ARBA00004123"/>
    </source>
</evidence>